<keyword evidence="2" id="KW-1015">Disulfide bond</keyword>
<feature type="chain" id="PRO_5004000066" evidence="7">
    <location>
        <begin position="30"/>
        <end position="427"/>
    </location>
</feature>
<dbReference type="PROSITE" id="PS50835">
    <property type="entry name" value="IG_LIKE"/>
    <property type="match status" value="1"/>
</dbReference>
<evidence type="ECO:0000256" key="5">
    <source>
        <dbReference type="SAM" id="MobiDB-lite"/>
    </source>
</evidence>
<evidence type="ECO:0000313" key="10">
    <source>
        <dbReference type="Proteomes" id="UP000011518"/>
    </source>
</evidence>
<keyword evidence="6" id="KW-0472">Membrane</keyword>
<feature type="transmembrane region" description="Helical" evidence="6">
    <location>
        <begin position="334"/>
        <end position="358"/>
    </location>
</feature>
<dbReference type="Pfam" id="PF13927">
    <property type="entry name" value="Ig_3"/>
    <property type="match status" value="1"/>
</dbReference>
<dbReference type="AlphaFoldDB" id="L9L668"/>
<feature type="signal peptide" evidence="7">
    <location>
        <begin position="1"/>
        <end position="29"/>
    </location>
</feature>
<dbReference type="InterPro" id="IPR007110">
    <property type="entry name" value="Ig-like_dom"/>
</dbReference>
<dbReference type="STRING" id="246437.L9L668"/>
<evidence type="ECO:0000259" key="8">
    <source>
        <dbReference type="PROSITE" id="PS50835"/>
    </source>
</evidence>
<evidence type="ECO:0000256" key="2">
    <source>
        <dbReference type="ARBA" id="ARBA00023157"/>
    </source>
</evidence>
<feature type="domain" description="Ig-like" evidence="8">
    <location>
        <begin position="238"/>
        <end position="313"/>
    </location>
</feature>
<organism evidence="9 10">
    <name type="scientific">Tupaia chinensis</name>
    <name type="common">Chinese tree shrew</name>
    <name type="synonym">Tupaia belangeri chinensis</name>
    <dbReference type="NCBI Taxonomy" id="246437"/>
    <lineage>
        <taxon>Eukaryota</taxon>
        <taxon>Metazoa</taxon>
        <taxon>Chordata</taxon>
        <taxon>Craniata</taxon>
        <taxon>Vertebrata</taxon>
        <taxon>Euteleostomi</taxon>
        <taxon>Mammalia</taxon>
        <taxon>Eutheria</taxon>
        <taxon>Euarchontoglires</taxon>
        <taxon>Scandentia</taxon>
        <taxon>Tupaiidae</taxon>
        <taxon>Tupaia</taxon>
    </lineage>
</organism>
<reference evidence="10" key="1">
    <citation type="submission" date="2012-07" db="EMBL/GenBank/DDBJ databases">
        <title>Genome of the Chinese tree shrew, a rising model animal genetically related to primates.</title>
        <authorList>
            <person name="Zhang G."/>
            <person name="Fan Y."/>
            <person name="Yao Y."/>
            <person name="Huang Z."/>
        </authorList>
    </citation>
    <scope>NUCLEOTIDE SEQUENCE [LARGE SCALE GENOMIC DNA]</scope>
</reference>
<dbReference type="Gene3D" id="2.60.40.10">
    <property type="entry name" value="Immunoglobulins"/>
    <property type="match status" value="3"/>
</dbReference>
<dbReference type="Proteomes" id="UP000011518">
    <property type="component" value="Unassembled WGS sequence"/>
</dbReference>
<feature type="region of interest" description="Disordered" evidence="5">
    <location>
        <begin position="381"/>
        <end position="427"/>
    </location>
</feature>
<dbReference type="SMART" id="SM00408">
    <property type="entry name" value="IGc2"/>
    <property type="match status" value="1"/>
</dbReference>
<dbReference type="PANTHER" id="PTHR44337">
    <property type="entry name" value="CARCINOEMBRYONIC ANTIGEN-RELATED CELL ADHESION MOLECULE 8"/>
    <property type="match status" value="1"/>
</dbReference>
<evidence type="ECO:0000313" key="9">
    <source>
        <dbReference type="EMBL" id="ELW69162.1"/>
    </source>
</evidence>
<feature type="compositionally biased region" description="Basic and acidic residues" evidence="5">
    <location>
        <begin position="392"/>
        <end position="408"/>
    </location>
</feature>
<dbReference type="InterPro" id="IPR052598">
    <property type="entry name" value="IgSF_CEA-related"/>
</dbReference>
<keyword evidence="3" id="KW-0325">Glycoprotein</keyword>
<dbReference type="InterPro" id="IPR003599">
    <property type="entry name" value="Ig_sub"/>
</dbReference>
<dbReference type="InParanoid" id="L9L668"/>
<accession>L9L668</accession>
<dbReference type="SMART" id="SM00409">
    <property type="entry name" value="IG"/>
    <property type="match status" value="3"/>
</dbReference>
<evidence type="ECO:0000256" key="7">
    <source>
        <dbReference type="SAM" id="SignalP"/>
    </source>
</evidence>
<dbReference type="CDD" id="cd00096">
    <property type="entry name" value="Ig"/>
    <property type="match status" value="1"/>
</dbReference>
<keyword evidence="6" id="KW-1133">Transmembrane helix</keyword>
<keyword evidence="6" id="KW-0812">Transmembrane</keyword>
<dbReference type="InterPro" id="IPR036179">
    <property type="entry name" value="Ig-like_dom_sf"/>
</dbReference>
<proteinExistence type="predicted"/>
<evidence type="ECO:0000256" key="1">
    <source>
        <dbReference type="ARBA" id="ARBA00022729"/>
    </source>
</evidence>
<dbReference type="SUPFAM" id="SSF48726">
    <property type="entry name" value="Immunoglobulin"/>
    <property type="match status" value="3"/>
</dbReference>
<dbReference type="InterPro" id="IPR003598">
    <property type="entry name" value="Ig_sub2"/>
</dbReference>
<keyword evidence="1 7" id="KW-0732">Signal</keyword>
<dbReference type="PANTHER" id="PTHR44337:SF10">
    <property type="entry name" value="CARCINOEMBRYONIC ANTIGEN-RELATED CELL ADHESION MOLECULE 18"/>
    <property type="match status" value="1"/>
</dbReference>
<reference evidence="10" key="2">
    <citation type="journal article" date="2013" name="Nat. Commun.">
        <title>Genome of the Chinese tree shrew.</title>
        <authorList>
            <person name="Fan Y."/>
            <person name="Huang Z.Y."/>
            <person name="Cao C.C."/>
            <person name="Chen C.S."/>
            <person name="Chen Y.X."/>
            <person name="Fan D.D."/>
            <person name="He J."/>
            <person name="Hou H.L."/>
            <person name="Hu L."/>
            <person name="Hu X.T."/>
            <person name="Jiang X.T."/>
            <person name="Lai R."/>
            <person name="Lang Y.S."/>
            <person name="Liang B."/>
            <person name="Liao S.G."/>
            <person name="Mu D."/>
            <person name="Ma Y.Y."/>
            <person name="Niu Y.Y."/>
            <person name="Sun X.Q."/>
            <person name="Xia J.Q."/>
            <person name="Xiao J."/>
            <person name="Xiong Z.Q."/>
            <person name="Xu L."/>
            <person name="Yang L."/>
            <person name="Zhang Y."/>
            <person name="Zhao W."/>
            <person name="Zhao X.D."/>
            <person name="Zheng Y.T."/>
            <person name="Zhou J.M."/>
            <person name="Zhu Y.B."/>
            <person name="Zhang G.J."/>
            <person name="Wang J."/>
            <person name="Yao Y.G."/>
        </authorList>
    </citation>
    <scope>NUCLEOTIDE SEQUENCE [LARGE SCALE GENOMIC DNA]</scope>
</reference>
<keyword evidence="4" id="KW-0393">Immunoglobulin domain</keyword>
<name>L9L668_TUPCH</name>
<dbReference type="EMBL" id="KB320545">
    <property type="protein sequence ID" value="ELW69162.1"/>
    <property type="molecule type" value="Genomic_DNA"/>
</dbReference>
<protein>
    <submittedName>
        <fullName evidence="9">Carcinoembryonic antigen-related cell adhesion molecule 18</fullName>
    </submittedName>
</protein>
<keyword evidence="10" id="KW-1185">Reference proteome</keyword>
<evidence type="ECO:0000256" key="3">
    <source>
        <dbReference type="ARBA" id="ARBA00023180"/>
    </source>
</evidence>
<dbReference type="eggNOG" id="ENOG502RU0U">
    <property type="taxonomic scope" value="Eukaryota"/>
</dbReference>
<dbReference type="InterPro" id="IPR013783">
    <property type="entry name" value="Ig-like_fold"/>
</dbReference>
<evidence type="ECO:0000256" key="4">
    <source>
        <dbReference type="ARBA" id="ARBA00023319"/>
    </source>
</evidence>
<evidence type="ECO:0000256" key="6">
    <source>
        <dbReference type="SAM" id="Phobius"/>
    </source>
</evidence>
<sequence length="427" mass="47095">MDLPRPRGGLWQGLLVLVANLLTCRMFQASGHIFISPDTLVGAVGYRSILILENVSENVLEYSWHRGEEGNAANMIFSYRPPSSRLPGPMYSGREGVTRNGDLVIRPSALNDTGNYTVQVDLGNETQTATGWLQIIELKNPGISANASYLVEDMDSVVAVCHTNATIVKWYVNSIPTSSSNRMTISPDGKTLVIHRVSRYDRTLHCETEHFLGITKRSELISLNVSYGPDYVTLWGTPSIFMGALTAQPGSQVELTCSAHSRPPPAYRWLHNGSLLGSADTVTLPRLAWEQMGSYRCIVENRETQLVMYRDVRIQPPRTTTPVVHSGFHVSGTLAVFLIVMTVLGSVYLCGVLVHILISHYSTRYLVLWDKGGYGWGLGLENQPSPQRGRSTRGETEQRLGCRGHQADGELPGPYAGGGERCRGRHL</sequence>
<gene>
    <name evidence="9" type="ORF">TREES_T100006295</name>
</gene>